<evidence type="ECO:0000256" key="2">
    <source>
        <dbReference type="ARBA" id="ARBA00004286"/>
    </source>
</evidence>
<dbReference type="PROSITE" id="PS50181">
    <property type="entry name" value="FBOX"/>
    <property type="match status" value="1"/>
</dbReference>
<dbReference type="PANTHER" id="PTHR11070">
    <property type="entry name" value="UVRD / RECB / PCRA DNA HELICASE FAMILY MEMBER"/>
    <property type="match status" value="1"/>
</dbReference>
<protein>
    <recommendedName>
        <fullName evidence="19">F-box DNA helicase 1</fullName>
        <ecNumber evidence="17">5.6.2.4</ecNumber>
    </recommendedName>
    <alternativeName>
        <fullName evidence="21">DNA 3'-5' helicase 1</fullName>
    </alternativeName>
    <alternativeName>
        <fullName evidence="20">F-box only protein 18</fullName>
    </alternativeName>
</protein>
<dbReference type="Pfam" id="PF13245">
    <property type="entry name" value="AAA_19"/>
    <property type="match status" value="1"/>
</dbReference>
<dbReference type="InterPro" id="IPR027417">
    <property type="entry name" value="P-loop_NTPase"/>
</dbReference>
<reference evidence="24" key="1">
    <citation type="submission" date="2020-10" db="EMBL/GenBank/DDBJ databases">
        <title>Chromosome-scale genome assembly of the Allis shad, Alosa alosa.</title>
        <authorList>
            <person name="Margot Z."/>
            <person name="Christophe K."/>
            <person name="Cabau C."/>
            <person name="Louis A."/>
            <person name="Berthelot C."/>
            <person name="Parey E."/>
            <person name="Roest Crollius H."/>
            <person name="Montfort J."/>
            <person name="Robinson-Rechavi M."/>
            <person name="Bucao C."/>
            <person name="Bouchez O."/>
            <person name="Gislard M."/>
            <person name="Lluch J."/>
            <person name="Milhes M."/>
            <person name="Lampietro C."/>
            <person name="Lopez Roques C."/>
            <person name="Donnadieu C."/>
            <person name="Braasch I."/>
            <person name="Desvignes T."/>
            <person name="Postlethwait J."/>
            <person name="Bobe J."/>
            <person name="Guiguen Y."/>
        </authorList>
    </citation>
    <scope>NUCLEOTIDE SEQUENCE</scope>
    <source>
        <strain evidence="24">M-15738</strain>
        <tissue evidence="24">Blood</tissue>
    </source>
</reference>
<dbReference type="Proteomes" id="UP000823561">
    <property type="component" value="Chromosome 23"/>
</dbReference>
<evidence type="ECO:0000256" key="22">
    <source>
        <dbReference type="SAM" id="MobiDB-lite"/>
    </source>
</evidence>
<dbReference type="EMBL" id="JADWDJ010000023">
    <property type="protein sequence ID" value="KAG5261488.1"/>
    <property type="molecule type" value="Genomic_DNA"/>
</dbReference>
<evidence type="ECO:0000256" key="14">
    <source>
        <dbReference type="ARBA" id="ARBA00023235"/>
    </source>
</evidence>
<keyword evidence="15" id="KW-0539">Nucleus</keyword>
<sequence length="1078" mass="120965">METAAKGKAKRRHLSASECVGLGQSTEGTHPLTEPQMVPRSSKDPNRGLYPRTPTKRKRRASNGGVDNQKDITQFYPITGVMRVSPQKAVTQDRREEGAGAKATPTPVEVKQEVNVEEDSTPVKLKKAIEQEVVDEDIDYMEGITEDMFGDDDDFEREGLTPSKTNSLSLNRGAGCSSWEHQPFLTSPSLATTGHRSASRRLQLTAEQDETSEGDPAEPLPDSCFGLLGVREGLQVPQGQLQHLPEEVLRQVFGLLPAVDLYGSIQCVCRSWRDIVADPKFVPWKKLYFRYQRREPAAVKELNAILSENHLFKDELSLVNMFRYMTGYKHSTRVNLECVLRSVSTHRLYPQALACITHLKKAQPPSKLECVMSAIPSITGGASPWCVMAVMLLLADGVGDVLQLVRLLQRTDCLLTPEGASEYLWAVATLLIAMKDKGEYTCGRLHYNIYYVLQMLENIPIPLNSKNSPGVSNMRVTHEQQLIINHDIQSNHVVKIMAFAGTGKTTTLVEYARSRPHLQFLYVAFNKSVQTHAQRCFPPNVHCKTIHSMAFRAVGTRYQQLNKLSGAIRPFSVAWVLPKGWGGFVYAKVVSQTINKFCASRDERVMSHHVPSEYKNQRGLVERPDAQKREKFVSLAQDIWTKMTELRPTREMAHHITHDGYLKLWQLQKPVLDGYDVIFIDEAQDCTPAIMDIVLSQSCGKMLVGDPHQQIYTFRGAVNALHTVPHTHVYYLTQSFRFGPEIAFVGASILSVCKGVKKTLVGTLEKGNVCGTGEAEGKVAILSRCNESVFSEAVKLMDANPLCKIHFIGGVDNFGLKKILDIWVLMQPTEKRKKENLFIQDAFIRGFSKEHLGGYGGLRRYATHTEDRELEGKLNVVERYHTRMPDLIKRIYSCSESTPDHADYIVGTVHKAKGLEFESVMVTDDFAKIQNARPEPRMFLGAGCDEWNLMYVAVTRAKKNLTISPTICNILTMVGECFLRSELTSVLQQQSPSLSCCIRNCPNLLNPQCPLAMRKLPVKYLSYAVMQGPVCVQCVQKRLGPMAFLLEHQERLWQLESSAAEEEQQLVPVNVDMLVALL</sequence>
<evidence type="ECO:0000256" key="15">
    <source>
        <dbReference type="ARBA" id="ARBA00023242"/>
    </source>
</evidence>
<evidence type="ECO:0000256" key="12">
    <source>
        <dbReference type="ARBA" id="ARBA00023125"/>
    </source>
</evidence>
<organism evidence="24 25">
    <name type="scientific">Alosa alosa</name>
    <name type="common">allis shad</name>
    <dbReference type="NCBI Taxonomy" id="278164"/>
    <lineage>
        <taxon>Eukaryota</taxon>
        <taxon>Metazoa</taxon>
        <taxon>Chordata</taxon>
        <taxon>Craniata</taxon>
        <taxon>Vertebrata</taxon>
        <taxon>Euteleostomi</taxon>
        <taxon>Actinopterygii</taxon>
        <taxon>Neopterygii</taxon>
        <taxon>Teleostei</taxon>
        <taxon>Clupei</taxon>
        <taxon>Clupeiformes</taxon>
        <taxon>Clupeoidei</taxon>
        <taxon>Clupeidae</taxon>
        <taxon>Alosa</taxon>
    </lineage>
</organism>
<feature type="domain" description="F-box" evidence="23">
    <location>
        <begin position="238"/>
        <end position="287"/>
    </location>
</feature>
<evidence type="ECO:0000313" key="24">
    <source>
        <dbReference type="EMBL" id="KAG5261488.1"/>
    </source>
</evidence>
<dbReference type="GO" id="GO:0031297">
    <property type="term" value="P:replication fork processing"/>
    <property type="evidence" value="ECO:0007669"/>
    <property type="project" value="TreeGrafter"/>
</dbReference>
<dbReference type="Pfam" id="PF13361">
    <property type="entry name" value="UvrD_C"/>
    <property type="match status" value="1"/>
</dbReference>
<evidence type="ECO:0000256" key="1">
    <source>
        <dbReference type="ARBA" id="ARBA00004123"/>
    </source>
</evidence>
<dbReference type="GO" id="GO:0000724">
    <property type="term" value="P:double-strand break repair via homologous recombination"/>
    <property type="evidence" value="ECO:0007669"/>
    <property type="project" value="TreeGrafter"/>
</dbReference>
<dbReference type="GO" id="GO:0016787">
    <property type="term" value="F:hydrolase activity"/>
    <property type="evidence" value="ECO:0007669"/>
    <property type="project" value="UniProtKB-KW"/>
</dbReference>
<keyword evidence="14" id="KW-0413">Isomerase</keyword>
<dbReference type="GO" id="GO:0005524">
    <property type="term" value="F:ATP binding"/>
    <property type="evidence" value="ECO:0007669"/>
    <property type="project" value="UniProtKB-KW"/>
</dbReference>
<evidence type="ECO:0000256" key="5">
    <source>
        <dbReference type="ARBA" id="ARBA00022454"/>
    </source>
</evidence>
<evidence type="ECO:0000259" key="23">
    <source>
        <dbReference type="PROSITE" id="PS50181"/>
    </source>
</evidence>
<keyword evidence="10" id="KW-0347">Helicase</keyword>
<dbReference type="Pfam" id="PF12937">
    <property type="entry name" value="F-box-like"/>
    <property type="match status" value="1"/>
</dbReference>
<dbReference type="AlphaFoldDB" id="A0AAV6FFN0"/>
<evidence type="ECO:0000256" key="9">
    <source>
        <dbReference type="ARBA" id="ARBA00022801"/>
    </source>
</evidence>
<accession>A0AAV6FFN0</accession>
<keyword evidence="11" id="KW-0067">ATP-binding</keyword>
<dbReference type="SMART" id="SM00256">
    <property type="entry name" value="FBOX"/>
    <property type="match status" value="1"/>
</dbReference>
<dbReference type="InterPro" id="IPR001810">
    <property type="entry name" value="F-box_dom"/>
</dbReference>
<evidence type="ECO:0000256" key="11">
    <source>
        <dbReference type="ARBA" id="ARBA00022840"/>
    </source>
</evidence>
<comment type="catalytic activity">
    <reaction evidence="18">
        <text>ATP + H2O = ADP + phosphate + H(+)</text>
        <dbReference type="Rhea" id="RHEA:13065"/>
        <dbReference type="ChEBI" id="CHEBI:15377"/>
        <dbReference type="ChEBI" id="CHEBI:15378"/>
        <dbReference type="ChEBI" id="CHEBI:30616"/>
        <dbReference type="ChEBI" id="CHEBI:43474"/>
        <dbReference type="ChEBI" id="CHEBI:456216"/>
        <dbReference type="EC" id="5.6.2.4"/>
    </reaction>
</comment>
<gene>
    <name evidence="24" type="ORF">AALO_G00284820</name>
</gene>
<keyword evidence="7" id="KW-0227">DNA damage</keyword>
<evidence type="ECO:0000256" key="13">
    <source>
        <dbReference type="ARBA" id="ARBA00023204"/>
    </source>
</evidence>
<keyword evidence="8" id="KW-0833">Ubl conjugation pathway</keyword>
<dbReference type="SUPFAM" id="SSF81383">
    <property type="entry name" value="F-box domain"/>
    <property type="match status" value="1"/>
</dbReference>
<dbReference type="InterPro" id="IPR036047">
    <property type="entry name" value="F-box-like_dom_sf"/>
</dbReference>
<dbReference type="GO" id="GO:0003677">
    <property type="term" value="F:DNA binding"/>
    <property type="evidence" value="ECO:0007669"/>
    <property type="project" value="UniProtKB-KW"/>
</dbReference>
<dbReference type="PANTHER" id="PTHR11070:SF30">
    <property type="entry name" value="F-BOX DNA HELICASE 1"/>
    <property type="match status" value="1"/>
</dbReference>
<evidence type="ECO:0000256" key="20">
    <source>
        <dbReference type="ARBA" id="ARBA00075040"/>
    </source>
</evidence>
<keyword evidence="5" id="KW-0158">Chromosome</keyword>
<evidence type="ECO:0000256" key="7">
    <source>
        <dbReference type="ARBA" id="ARBA00022763"/>
    </source>
</evidence>
<comment type="subcellular location">
    <subcellularLocation>
        <location evidence="2">Chromosome</location>
    </subcellularLocation>
    <subcellularLocation>
        <location evidence="1">Nucleus</location>
    </subcellularLocation>
</comment>
<comment type="pathway">
    <text evidence="3">Protein modification; protein ubiquitination.</text>
</comment>
<evidence type="ECO:0000256" key="8">
    <source>
        <dbReference type="ARBA" id="ARBA00022786"/>
    </source>
</evidence>
<dbReference type="FunFam" id="1.20.1280.50:FF:000011">
    <property type="entry name" value="F-box DNA helicase 1"/>
    <property type="match status" value="1"/>
</dbReference>
<evidence type="ECO:0000256" key="3">
    <source>
        <dbReference type="ARBA" id="ARBA00004906"/>
    </source>
</evidence>
<evidence type="ECO:0000256" key="21">
    <source>
        <dbReference type="ARBA" id="ARBA00079567"/>
    </source>
</evidence>
<dbReference type="EC" id="5.6.2.4" evidence="17"/>
<evidence type="ECO:0000256" key="19">
    <source>
        <dbReference type="ARBA" id="ARBA00071173"/>
    </source>
</evidence>
<dbReference type="Gene3D" id="1.20.1280.50">
    <property type="match status" value="1"/>
</dbReference>
<dbReference type="CDD" id="cd22095">
    <property type="entry name" value="F-box_FBXO18"/>
    <property type="match status" value="1"/>
</dbReference>
<keyword evidence="25" id="KW-1185">Reference proteome</keyword>
<evidence type="ECO:0000256" key="4">
    <source>
        <dbReference type="ARBA" id="ARBA00009922"/>
    </source>
</evidence>
<name>A0AAV6FFN0_9TELE</name>
<dbReference type="CDD" id="cd18786">
    <property type="entry name" value="SF1_C"/>
    <property type="match status" value="1"/>
</dbReference>
<comment type="similarity">
    <text evidence="4">Belongs to the helicase family. UvrD subfamily.</text>
</comment>
<dbReference type="GO" id="GO:0005694">
    <property type="term" value="C:chromosome"/>
    <property type="evidence" value="ECO:0007669"/>
    <property type="project" value="UniProtKB-SubCell"/>
</dbReference>
<evidence type="ECO:0000256" key="17">
    <source>
        <dbReference type="ARBA" id="ARBA00034808"/>
    </source>
</evidence>
<dbReference type="GO" id="GO:0043138">
    <property type="term" value="F:3'-5' DNA helicase activity"/>
    <property type="evidence" value="ECO:0007669"/>
    <property type="project" value="UniProtKB-EC"/>
</dbReference>
<keyword evidence="13" id="KW-0234">DNA repair</keyword>
<evidence type="ECO:0000256" key="10">
    <source>
        <dbReference type="ARBA" id="ARBA00022806"/>
    </source>
</evidence>
<comment type="catalytic activity">
    <reaction evidence="16">
        <text>Couples ATP hydrolysis with the unwinding of duplex DNA by translocating in the 3'-5' direction.</text>
        <dbReference type="EC" id="5.6.2.4"/>
    </reaction>
</comment>
<evidence type="ECO:0000256" key="18">
    <source>
        <dbReference type="ARBA" id="ARBA00048988"/>
    </source>
</evidence>
<evidence type="ECO:0000256" key="6">
    <source>
        <dbReference type="ARBA" id="ARBA00022741"/>
    </source>
</evidence>
<comment type="caution">
    <text evidence="24">The sequence shown here is derived from an EMBL/GenBank/DDBJ whole genome shotgun (WGS) entry which is preliminary data.</text>
</comment>
<dbReference type="Gene3D" id="3.40.50.300">
    <property type="entry name" value="P-loop containing nucleotide triphosphate hydrolases"/>
    <property type="match status" value="2"/>
</dbReference>
<dbReference type="GO" id="GO:0005634">
    <property type="term" value="C:nucleus"/>
    <property type="evidence" value="ECO:0007669"/>
    <property type="project" value="UniProtKB-SubCell"/>
</dbReference>
<keyword evidence="12" id="KW-0238">DNA-binding</keyword>
<evidence type="ECO:0000256" key="16">
    <source>
        <dbReference type="ARBA" id="ARBA00034617"/>
    </source>
</evidence>
<dbReference type="InterPro" id="IPR000212">
    <property type="entry name" value="DNA_helicase_UvrD/REP"/>
</dbReference>
<proteinExistence type="inferred from homology"/>
<feature type="region of interest" description="Disordered" evidence="22">
    <location>
        <begin position="1"/>
        <end position="116"/>
    </location>
</feature>
<keyword evidence="6" id="KW-0547">Nucleotide-binding</keyword>
<dbReference type="SUPFAM" id="SSF52540">
    <property type="entry name" value="P-loop containing nucleoside triphosphate hydrolases"/>
    <property type="match status" value="1"/>
</dbReference>
<keyword evidence="9" id="KW-0378">Hydrolase</keyword>
<dbReference type="InterPro" id="IPR014017">
    <property type="entry name" value="DNA_helicase_UvrD-like_C"/>
</dbReference>
<evidence type="ECO:0000313" key="25">
    <source>
        <dbReference type="Proteomes" id="UP000823561"/>
    </source>
</evidence>